<protein>
    <submittedName>
        <fullName evidence="1">Histone-lysine N-methyltransferase, H3 lysine-9 specific SUVH4</fullName>
    </submittedName>
</protein>
<dbReference type="InterPro" id="IPR046341">
    <property type="entry name" value="SET_dom_sf"/>
</dbReference>
<gene>
    <name evidence="1" type="ORF">glysoja_031477</name>
</gene>
<dbReference type="EMBL" id="KN642020">
    <property type="protein sequence ID" value="KHN45606.1"/>
    <property type="molecule type" value="Genomic_DNA"/>
</dbReference>
<keyword evidence="1" id="KW-0808">Transferase</keyword>
<evidence type="ECO:0000313" key="1">
    <source>
        <dbReference type="EMBL" id="KHN45606.1"/>
    </source>
</evidence>
<keyword evidence="1" id="KW-0489">Methyltransferase</keyword>
<proteinExistence type="predicted"/>
<organism evidence="1">
    <name type="scientific">Glycine soja</name>
    <name type="common">Wild soybean</name>
    <dbReference type="NCBI Taxonomy" id="3848"/>
    <lineage>
        <taxon>Eukaryota</taxon>
        <taxon>Viridiplantae</taxon>
        <taxon>Streptophyta</taxon>
        <taxon>Embryophyta</taxon>
        <taxon>Tracheophyta</taxon>
        <taxon>Spermatophyta</taxon>
        <taxon>Magnoliopsida</taxon>
        <taxon>eudicotyledons</taxon>
        <taxon>Gunneridae</taxon>
        <taxon>Pentapetalae</taxon>
        <taxon>rosids</taxon>
        <taxon>fabids</taxon>
        <taxon>Fabales</taxon>
        <taxon>Fabaceae</taxon>
        <taxon>Papilionoideae</taxon>
        <taxon>50 kb inversion clade</taxon>
        <taxon>NPAAA clade</taxon>
        <taxon>indigoferoid/millettioid clade</taxon>
        <taxon>Phaseoleae</taxon>
        <taxon>Glycine</taxon>
        <taxon>Glycine subgen. Soja</taxon>
    </lineage>
</organism>
<sequence>MSELKGDDHLIKNLRRVARNVNKIVAEGQISRAPSSYPSLVCRDLSNGLEAIPIPVTNEIDDSPITPNGFTYITSSQVANNVKVPSSDDYGCQCKQRESSI</sequence>
<dbReference type="GO" id="GO:0008168">
    <property type="term" value="F:methyltransferase activity"/>
    <property type="evidence" value="ECO:0007669"/>
    <property type="project" value="UniProtKB-KW"/>
</dbReference>
<name>A0A0B2SFS5_GLYSO</name>
<accession>A0A0B2SFS5</accession>
<reference evidence="1" key="1">
    <citation type="submission" date="2014-07" db="EMBL/GenBank/DDBJ databases">
        <title>Identification of a novel salt tolerance gene in wild soybean by whole-genome sequencing.</title>
        <authorList>
            <person name="Lam H.-M."/>
            <person name="Qi X."/>
            <person name="Li M.-W."/>
            <person name="Liu X."/>
            <person name="Xie M."/>
            <person name="Ni M."/>
            <person name="Xu X."/>
        </authorList>
    </citation>
    <scope>NUCLEOTIDE SEQUENCE [LARGE SCALE GENOMIC DNA]</scope>
    <source>
        <tissue evidence="1">Root</tissue>
    </source>
</reference>
<dbReference type="AlphaFoldDB" id="A0A0B2SFS5"/>
<dbReference type="SUPFAM" id="SSF82199">
    <property type="entry name" value="SET domain"/>
    <property type="match status" value="1"/>
</dbReference>
<dbReference type="GO" id="GO:0032259">
    <property type="term" value="P:methylation"/>
    <property type="evidence" value="ECO:0007669"/>
    <property type="project" value="UniProtKB-KW"/>
</dbReference>
<dbReference type="Proteomes" id="UP000053555">
    <property type="component" value="Unassembled WGS sequence"/>
</dbReference>
<dbReference type="Gene3D" id="2.170.270.10">
    <property type="entry name" value="SET domain"/>
    <property type="match status" value="1"/>
</dbReference>